<dbReference type="SUPFAM" id="SSF52540">
    <property type="entry name" value="P-loop containing nucleoside triphosphate hydrolases"/>
    <property type="match status" value="1"/>
</dbReference>
<dbReference type="InterPro" id="IPR027417">
    <property type="entry name" value="P-loop_NTPase"/>
</dbReference>
<evidence type="ECO:0000313" key="3">
    <source>
        <dbReference type="Proteomes" id="UP000177979"/>
    </source>
</evidence>
<dbReference type="EMBL" id="MFAG01000038">
    <property type="protein sequence ID" value="OGD71266.1"/>
    <property type="molecule type" value="Genomic_DNA"/>
</dbReference>
<evidence type="ECO:0000259" key="1">
    <source>
        <dbReference type="SMART" id="SM00763"/>
    </source>
</evidence>
<dbReference type="STRING" id="1817722.A2703_00775"/>
<organism evidence="2 3">
    <name type="scientific">Candidatus Collierbacteria bacterium RIFCSPHIGHO2_01_FULL_50_25</name>
    <dbReference type="NCBI Taxonomy" id="1817722"/>
    <lineage>
        <taxon>Bacteria</taxon>
        <taxon>Candidatus Collieribacteriota</taxon>
    </lineage>
</organism>
<gene>
    <name evidence="2" type="ORF">A2703_00775</name>
</gene>
<proteinExistence type="predicted"/>
<feature type="domain" description="PrkA AAA" evidence="1">
    <location>
        <begin position="12"/>
        <end position="353"/>
    </location>
</feature>
<name>A0A1F5EVG1_9BACT</name>
<comment type="caution">
    <text evidence="2">The sequence shown here is derived from an EMBL/GenBank/DDBJ whole genome shotgun (WGS) entry which is preliminary data.</text>
</comment>
<dbReference type="Pfam" id="PF08298">
    <property type="entry name" value="AAA_PrkA"/>
    <property type="match status" value="1"/>
</dbReference>
<dbReference type="Pfam" id="PF06798">
    <property type="entry name" value="PrkA"/>
    <property type="match status" value="1"/>
</dbReference>
<reference evidence="2 3" key="1">
    <citation type="journal article" date="2016" name="Nat. Commun.">
        <title>Thousands of microbial genomes shed light on interconnected biogeochemical processes in an aquifer system.</title>
        <authorList>
            <person name="Anantharaman K."/>
            <person name="Brown C.T."/>
            <person name="Hug L.A."/>
            <person name="Sharon I."/>
            <person name="Castelle C.J."/>
            <person name="Probst A.J."/>
            <person name="Thomas B.C."/>
            <person name="Singh A."/>
            <person name="Wilkins M.J."/>
            <person name="Karaoz U."/>
            <person name="Brodie E.L."/>
            <person name="Williams K.H."/>
            <person name="Hubbard S.S."/>
            <person name="Banfield J.F."/>
        </authorList>
    </citation>
    <scope>NUCLEOTIDE SEQUENCE [LARGE SCALE GENOMIC DNA]</scope>
</reference>
<dbReference type="AlphaFoldDB" id="A0A1F5EVG1"/>
<protein>
    <submittedName>
        <fullName evidence="2">Protein prkA</fullName>
    </submittedName>
</protein>
<dbReference type="InterPro" id="IPR013153">
    <property type="entry name" value="Prk_AAA"/>
</dbReference>
<dbReference type="PANTHER" id="PTHR30267">
    <property type="entry name" value="PROTEIN KINASE PRKA"/>
    <property type="match status" value="1"/>
</dbReference>
<dbReference type="SMART" id="SM00763">
    <property type="entry name" value="AAA_PrkA"/>
    <property type="match status" value="1"/>
</dbReference>
<evidence type="ECO:0000313" key="2">
    <source>
        <dbReference type="EMBL" id="OGD71266.1"/>
    </source>
</evidence>
<sequence>MVEERNRLNWEGPFGEYLEKITADPSLACGAHELLRRACAAPDFFETADDPLFGSDRAVELWSEVLQSAAEGQSTRNRIILFLGPPGSGKSTMIAALKRGIERHTKTDEGGVYAISTCPMREDPLHLVPPELREQFGQEYGVQIEGDLCPDCVQRYGNGNVEAVMNISVRRVFFSERDRVGVGTFAPSDPKSQEVSELTGEVDLSKLGKYGTRADPRAFCFNGELEIANRGVMEFVEILKVDERFLYILLGLAQERVIKVAGFANIPADEVVLSHTNLAEYESFAANAKNEALKGRMLVIPVPYNLRMSDEGKIYEKLLKKKGAEGHIVSPRALETAAMFAVMSRLESSKRGISNMKKLRLYDGQYVEGTSAREAEELHKEFPREGMAGVSPRYVTDTLSMALIRGRKEDRPCLTPIDALRALKDGLDYHMDTRDLPTAKKEAVINLIAEVRKEYDEIARREVQAAFVFAFEDSARTLFENYLDQVDAFCNKRKLRDPVTGEDVDPDEKMMRGIEEQISVQDSGKAEFRREVLMRIASAARHDQKFDYQMHPALKRAIESKLFADTKDFVKLTTSTRTPNKEQQERLATVVASLVEKGYCSHCANELIKYVGTLLNR</sequence>
<dbReference type="InterPro" id="IPR010650">
    <property type="entry name" value="PrkA_C"/>
</dbReference>
<dbReference type="Gene3D" id="3.40.50.300">
    <property type="entry name" value="P-loop containing nucleotide triphosphate hydrolases"/>
    <property type="match status" value="1"/>
</dbReference>
<dbReference type="Proteomes" id="UP000177979">
    <property type="component" value="Unassembled WGS sequence"/>
</dbReference>
<dbReference type="PANTHER" id="PTHR30267:SF2">
    <property type="entry name" value="PROTEIN PRKA"/>
    <property type="match status" value="1"/>
</dbReference>
<accession>A0A1F5EVG1</accession>
<dbReference type="GO" id="GO:0004672">
    <property type="term" value="F:protein kinase activity"/>
    <property type="evidence" value="ECO:0007669"/>
    <property type="project" value="TreeGrafter"/>
</dbReference>